<dbReference type="SUPFAM" id="SSF46785">
    <property type="entry name" value="Winged helix' DNA-binding domain"/>
    <property type="match status" value="1"/>
</dbReference>
<organism evidence="5 6">
    <name type="scientific">Actinomadura rubrisoli</name>
    <dbReference type="NCBI Taxonomy" id="2530368"/>
    <lineage>
        <taxon>Bacteria</taxon>
        <taxon>Bacillati</taxon>
        <taxon>Actinomycetota</taxon>
        <taxon>Actinomycetes</taxon>
        <taxon>Streptosporangiales</taxon>
        <taxon>Thermomonosporaceae</taxon>
        <taxon>Actinomadura</taxon>
    </lineage>
</organism>
<evidence type="ECO:0000256" key="1">
    <source>
        <dbReference type="ARBA" id="ARBA00023015"/>
    </source>
</evidence>
<dbReference type="CDD" id="cd07377">
    <property type="entry name" value="WHTH_GntR"/>
    <property type="match status" value="1"/>
</dbReference>
<dbReference type="InterPro" id="IPR008920">
    <property type="entry name" value="TF_FadR/GntR_C"/>
</dbReference>
<dbReference type="Pfam" id="PF00392">
    <property type="entry name" value="GntR"/>
    <property type="match status" value="1"/>
</dbReference>
<sequence>MTDPKLDLLIDRPTESVPEMVVRRIRRAIADGLLPPGRQLTERELVELTGVSRTSVREAMRHLQTLGLVEPSPSRGVRVARLGSAEVREIYEVRDALEPAAAELFVLRATDEEVAALVEKVQPRESGEERLQAIYEFDELLVAGARNSLLKSMLEPLHTRIHALRSLSVTIPGRRESSVREYIELAEAIAERSPERAAEAAHRHVRAAAKAALEAVKILESQHPKS</sequence>
<dbReference type="SMART" id="SM00345">
    <property type="entry name" value="HTH_GNTR"/>
    <property type="match status" value="1"/>
</dbReference>
<keyword evidence="6" id="KW-1185">Reference proteome</keyword>
<dbReference type="SMART" id="SM00895">
    <property type="entry name" value="FCD"/>
    <property type="match status" value="1"/>
</dbReference>
<dbReference type="GO" id="GO:0003677">
    <property type="term" value="F:DNA binding"/>
    <property type="evidence" value="ECO:0007669"/>
    <property type="project" value="UniProtKB-KW"/>
</dbReference>
<evidence type="ECO:0000313" key="6">
    <source>
        <dbReference type="Proteomes" id="UP000294513"/>
    </source>
</evidence>
<dbReference type="AlphaFoldDB" id="A0A4R5BMT1"/>
<gene>
    <name evidence="5" type="ORF">E1298_16555</name>
</gene>
<dbReference type="Pfam" id="PF07729">
    <property type="entry name" value="FCD"/>
    <property type="match status" value="1"/>
</dbReference>
<evidence type="ECO:0000256" key="2">
    <source>
        <dbReference type="ARBA" id="ARBA00023125"/>
    </source>
</evidence>
<proteinExistence type="predicted"/>
<comment type="caution">
    <text evidence="5">The sequence shown here is derived from an EMBL/GenBank/DDBJ whole genome shotgun (WGS) entry which is preliminary data.</text>
</comment>
<feature type="domain" description="HTH gntR-type" evidence="4">
    <location>
        <begin position="15"/>
        <end position="82"/>
    </location>
</feature>
<name>A0A4R5BMT1_9ACTN</name>
<dbReference type="PRINTS" id="PR00035">
    <property type="entry name" value="HTHGNTR"/>
</dbReference>
<dbReference type="InterPro" id="IPR000524">
    <property type="entry name" value="Tscrpt_reg_HTH_GntR"/>
</dbReference>
<dbReference type="SUPFAM" id="SSF48008">
    <property type="entry name" value="GntR ligand-binding domain-like"/>
    <property type="match status" value="1"/>
</dbReference>
<dbReference type="PANTHER" id="PTHR43537">
    <property type="entry name" value="TRANSCRIPTIONAL REGULATOR, GNTR FAMILY"/>
    <property type="match status" value="1"/>
</dbReference>
<dbReference type="EMBL" id="SMKU01000074">
    <property type="protein sequence ID" value="TDD87149.1"/>
    <property type="molecule type" value="Genomic_DNA"/>
</dbReference>
<keyword evidence="3" id="KW-0804">Transcription</keyword>
<dbReference type="InterPro" id="IPR011711">
    <property type="entry name" value="GntR_C"/>
</dbReference>
<dbReference type="InterPro" id="IPR036390">
    <property type="entry name" value="WH_DNA-bd_sf"/>
</dbReference>
<dbReference type="OrthoDB" id="7989071at2"/>
<dbReference type="InterPro" id="IPR036388">
    <property type="entry name" value="WH-like_DNA-bd_sf"/>
</dbReference>
<dbReference type="Gene3D" id="1.10.10.10">
    <property type="entry name" value="Winged helix-like DNA-binding domain superfamily/Winged helix DNA-binding domain"/>
    <property type="match status" value="1"/>
</dbReference>
<dbReference type="PANTHER" id="PTHR43537:SF24">
    <property type="entry name" value="GLUCONATE OPERON TRANSCRIPTIONAL REPRESSOR"/>
    <property type="match status" value="1"/>
</dbReference>
<evidence type="ECO:0000313" key="5">
    <source>
        <dbReference type="EMBL" id="TDD87149.1"/>
    </source>
</evidence>
<dbReference type="Gene3D" id="1.20.120.530">
    <property type="entry name" value="GntR ligand-binding domain-like"/>
    <property type="match status" value="1"/>
</dbReference>
<evidence type="ECO:0000259" key="4">
    <source>
        <dbReference type="PROSITE" id="PS50949"/>
    </source>
</evidence>
<protein>
    <submittedName>
        <fullName evidence="5">GntR family transcriptional regulator</fullName>
    </submittedName>
</protein>
<dbReference type="PROSITE" id="PS50949">
    <property type="entry name" value="HTH_GNTR"/>
    <property type="match status" value="1"/>
</dbReference>
<keyword evidence="1" id="KW-0805">Transcription regulation</keyword>
<dbReference type="Proteomes" id="UP000294513">
    <property type="component" value="Unassembled WGS sequence"/>
</dbReference>
<keyword evidence="2" id="KW-0238">DNA-binding</keyword>
<reference evidence="5 6" key="1">
    <citation type="submission" date="2019-03" db="EMBL/GenBank/DDBJ databases">
        <title>Draft genome sequences of novel Actinobacteria.</title>
        <authorList>
            <person name="Sahin N."/>
            <person name="Ay H."/>
            <person name="Saygin H."/>
        </authorList>
    </citation>
    <scope>NUCLEOTIDE SEQUENCE [LARGE SCALE GENOMIC DNA]</scope>
    <source>
        <strain evidence="5 6">H3C3</strain>
    </source>
</reference>
<evidence type="ECO:0000256" key="3">
    <source>
        <dbReference type="ARBA" id="ARBA00023163"/>
    </source>
</evidence>
<accession>A0A4R5BMT1</accession>
<dbReference type="RefSeq" id="WP_131894126.1">
    <property type="nucleotide sequence ID" value="NZ_SMKU01000074.1"/>
</dbReference>
<dbReference type="GO" id="GO:0003700">
    <property type="term" value="F:DNA-binding transcription factor activity"/>
    <property type="evidence" value="ECO:0007669"/>
    <property type="project" value="InterPro"/>
</dbReference>